<evidence type="ECO:0000313" key="1">
    <source>
        <dbReference type="EMBL" id="WEK36155.1"/>
    </source>
</evidence>
<proteinExistence type="predicted"/>
<sequence>MNSNRNKWVHVRLNEAEFLALKKTFSKTQTRNLSEYVRRIILGKPMIGTYRNSSLDALMEELIRLRKDLNNVGNNFNQAVHKLHTCDTDQEIKTWLITYEMDKRRVLRQMEEIRAFIGKNAEKWLQ</sequence>
<dbReference type="InterPro" id="IPR053842">
    <property type="entry name" value="NikA-like"/>
</dbReference>
<accession>A0AAJ6BFY5</accession>
<dbReference type="AlphaFoldDB" id="A0AAJ6BFY5"/>
<name>A0AAJ6BFY5_9BACT</name>
<gene>
    <name evidence="1" type="ORF">P0Y53_01460</name>
</gene>
<reference evidence="1" key="1">
    <citation type="submission" date="2023-03" db="EMBL/GenBank/DDBJ databases">
        <title>Andean soil-derived lignocellulolytic bacterial consortium as a source of novel taxa and putative plastic-active enzymes.</title>
        <authorList>
            <person name="Diaz-Garcia L."/>
            <person name="Chuvochina M."/>
            <person name="Feuerriegel G."/>
            <person name="Bunk B."/>
            <person name="Sproer C."/>
            <person name="Streit W.R."/>
            <person name="Rodriguez L.M."/>
            <person name="Overmann J."/>
            <person name="Jimenez D.J."/>
        </authorList>
    </citation>
    <scope>NUCLEOTIDE SEQUENCE</scope>
    <source>
        <strain evidence="1">MAG 7</strain>
    </source>
</reference>
<organism evidence="1 2">
    <name type="scientific">Candidatus Pseudobacter hemicellulosilyticus</name>
    <dbReference type="NCBI Taxonomy" id="3121375"/>
    <lineage>
        <taxon>Bacteria</taxon>
        <taxon>Pseudomonadati</taxon>
        <taxon>Bacteroidota</taxon>
        <taxon>Chitinophagia</taxon>
        <taxon>Chitinophagales</taxon>
        <taxon>Chitinophagaceae</taxon>
        <taxon>Pseudobacter</taxon>
    </lineage>
</organism>
<dbReference type="Proteomes" id="UP001220610">
    <property type="component" value="Chromosome"/>
</dbReference>
<protein>
    <submittedName>
        <fullName evidence="1">Plasmid mobilization relaxosome protein MobC</fullName>
    </submittedName>
</protein>
<dbReference type="EMBL" id="CP119311">
    <property type="protein sequence ID" value="WEK36155.1"/>
    <property type="molecule type" value="Genomic_DNA"/>
</dbReference>
<dbReference type="Pfam" id="PF21983">
    <property type="entry name" value="NikA-like"/>
    <property type="match status" value="1"/>
</dbReference>
<evidence type="ECO:0000313" key="2">
    <source>
        <dbReference type="Proteomes" id="UP001220610"/>
    </source>
</evidence>